<sequence length="83" mass="8482">MNIDIAWGDLGLVTAVGLVLGAGVTVLYAIGIRVLTPAPDPALGGDPHETESHVRPTPLRLAATILCFAVCAAAVAYGIFTLL</sequence>
<dbReference type="AlphaFoldDB" id="A0A3D9ZLA4"/>
<evidence type="ECO:0000313" key="3">
    <source>
        <dbReference type="Proteomes" id="UP000256913"/>
    </source>
</evidence>
<dbReference type="Proteomes" id="UP000256913">
    <property type="component" value="Unassembled WGS sequence"/>
</dbReference>
<dbReference type="RefSeq" id="WP_116068826.1">
    <property type="nucleotide sequence ID" value="NZ_BONB01000045.1"/>
</dbReference>
<keyword evidence="1" id="KW-1133">Transmembrane helix</keyword>
<feature type="transmembrane region" description="Helical" evidence="1">
    <location>
        <begin position="61"/>
        <end position="80"/>
    </location>
</feature>
<accession>A0A3D9ZLA4</accession>
<reference evidence="2 3" key="1">
    <citation type="submission" date="2018-08" db="EMBL/GenBank/DDBJ databases">
        <title>Sequencing the genomes of 1000 actinobacteria strains.</title>
        <authorList>
            <person name="Klenk H.-P."/>
        </authorList>
    </citation>
    <scope>NUCLEOTIDE SEQUENCE [LARGE SCALE GENOMIC DNA]</scope>
    <source>
        <strain evidence="2 3">DSM 44099</strain>
    </source>
</reference>
<keyword evidence="1" id="KW-0472">Membrane</keyword>
<evidence type="ECO:0000256" key="1">
    <source>
        <dbReference type="SAM" id="Phobius"/>
    </source>
</evidence>
<evidence type="ECO:0000313" key="2">
    <source>
        <dbReference type="EMBL" id="REF97374.1"/>
    </source>
</evidence>
<keyword evidence="1" id="KW-0812">Transmembrane</keyword>
<comment type="caution">
    <text evidence="2">The sequence shown here is derived from an EMBL/GenBank/DDBJ whole genome shotgun (WGS) entry which is preliminary data.</text>
</comment>
<gene>
    <name evidence="2" type="ORF">DFJ67_3371</name>
</gene>
<feature type="transmembrane region" description="Helical" evidence="1">
    <location>
        <begin position="12"/>
        <end position="35"/>
    </location>
</feature>
<keyword evidence="3" id="KW-1185">Reference proteome</keyword>
<protein>
    <submittedName>
        <fullName evidence="2">Uncharacterized protein</fullName>
    </submittedName>
</protein>
<dbReference type="OrthoDB" id="4249403at2"/>
<name>A0A3D9ZLA4_9ACTN</name>
<organism evidence="2 3">
    <name type="scientific">Asanoa ferruginea</name>
    <dbReference type="NCBI Taxonomy" id="53367"/>
    <lineage>
        <taxon>Bacteria</taxon>
        <taxon>Bacillati</taxon>
        <taxon>Actinomycetota</taxon>
        <taxon>Actinomycetes</taxon>
        <taxon>Micromonosporales</taxon>
        <taxon>Micromonosporaceae</taxon>
        <taxon>Asanoa</taxon>
    </lineage>
</organism>
<proteinExistence type="predicted"/>
<dbReference type="EMBL" id="QUMQ01000001">
    <property type="protein sequence ID" value="REF97374.1"/>
    <property type="molecule type" value="Genomic_DNA"/>
</dbReference>